<comment type="subcellular location">
    <subcellularLocation>
        <location evidence="2">Membrane</location>
        <topology evidence="2">Single-pass membrane protein</topology>
    </subcellularLocation>
</comment>
<feature type="binding site" evidence="16">
    <location>
        <position position="544"/>
    </location>
    <ligand>
        <name>Zn(2+)</name>
        <dbReference type="ChEBI" id="CHEBI:29105"/>
        <label>1</label>
    </ligand>
</feature>
<keyword evidence="19" id="KW-1185">Reference proteome</keyword>
<dbReference type="PIRSF" id="PIRSF037217">
    <property type="entry name" value="Carboxypeptidase_S"/>
    <property type="match status" value="1"/>
</dbReference>
<evidence type="ECO:0000256" key="1">
    <source>
        <dbReference type="ARBA" id="ARBA00001947"/>
    </source>
</evidence>
<evidence type="ECO:0000256" key="7">
    <source>
        <dbReference type="ARBA" id="ARBA00022692"/>
    </source>
</evidence>
<organism evidence="18 19">
    <name type="scientific">Australozyma saopauloensis</name>
    <dbReference type="NCBI Taxonomy" id="291208"/>
    <lineage>
        <taxon>Eukaryota</taxon>
        <taxon>Fungi</taxon>
        <taxon>Dikarya</taxon>
        <taxon>Ascomycota</taxon>
        <taxon>Saccharomycotina</taxon>
        <taxon>Pichiomycetes</taxon>
        <taxon>Metschnikowiaceae</taxon>
        <taxon>Australozyma</taxon>
    </lineage>
</organism>
<comment type="similarity">
    <text evidence="3">Belongs to the peptidase M20A family.</text>
</comment>
<evidence type="ECO:0000256" key="17">
    <source>
        <dbReference type="SAM" id="Phobius"/>
    </source>
</evidence>
<evidence type="ECO:0000256" key="12">
    <source>
        <dbReference type="ARBA" id="ARBA00022989"/>
    </source>
</evidence>
<dbReference type="EMBL" id="CP138894">
    <property type="protein sequence ID" value="WPK23836.1"/>
    <property type="molecule type" value="Genomic_DNA"/>
</dbReference>
<dbReference type="InterPro" id="IPR047177">
    <property type="entry name" value="Pept_M20A"/>
</dbReference>
<feature type="binding site" evidence="16">
    <location>
        <position position="200"/>
    </location>
    <ligand>
        <name>Zn(2+)</name>
        <dbReference type="ChEBI" id="CHEBI:29105"/>
        <label>2</label>
    </ligand>
</feature>
<evidence type="ECO:0008006" key="20">
    <source>
        <dbReference type="Google" id="ProtNLM"/>
    </source>
</evidence>
<dbReference type="Gene3D" id="3.40.630.10">
    <property type="entry name" value="Zn peptidases"/>
    <property type="match status" value="1"/>
</dbReference>
<reference evidence="18 19" key="1">
    <citation type="submission" date="2023-10" db="EMBL/GenBank/DDBJ databases">
        <title>Draft Genome Sequence of Candida saopaulonensis from a very Premature Infant with Sepsis.</title>
        <authorList>
            <person name="Ning Y."/>
            <person name="Dai R."/>
            <person name="Xiao M."/>
            <person name="Xu Y."/>
            <person name="Yan Q."/>
            <person name="Zhang L."/>
        </authorList>
    </citation>
    <scope>NUCLEOTIDE SEQUENCE [LARGE SCALE GENOMIC DNA]</scope>
    <source>
        <strain evidence="18 19">19XY460</strain>
    </source>
</reference>
<evidence type="ECO:0000313" key="19">
    <source>
        <dbReference type="Proteomes" id="UP001338582"/>
    </source>
</evidence>
<keyword evidence="6" id="KW-0645">Protease</keyword>
<keyword evidence="10 16" id="KW-0862">Zinc</keyword>
<dbReference type="GO" id="GO:0046872">
    <property type="term" value="F:metal ion binding"/>
    <property type="evidence" value="ECO:0007669"/>
    <property type="project" value="UniProtKB-KW"/>
</dbReference>
<dbReference type="PANTHER" id="PTHR45962">
    <property type="entry name" value="N-FATTY-ACYL-AMINO ACID SYNTHASE/HYDROLASE PM20D1"/>
    <property type="match status" value="1"/>
</dbReference>
<evidence type="ECO:0000256" key="9">
    <source>
        <dbReference type="ARBA" id="ARBA00022801"/>
    </source>
</evidence>
<dbReference type="GeneID" id="88172153"/>
<dbReference type="AlphaFoldDB" id="A0AAX4H5P6"/>
<evidence type="ECO:0000256" key="5">
    <source>
        <dbReference type="ARBA" id="ARBA00022645"/>
    </source>
</evidence>
<dbReference type="PROSITE" id="PS00758">
    <property type="entry name" value="ARGE_DAPE_CPG2_1"/>
    <property type="match status" value="1"/>
</dbReference>
<feature type="active site" description="Proton acceptor" evidence="15">
    <location>
        <position position="234"/>
    </location>
</feature>
<evidence type="ECO:0000256" key="16">
    <source>
        <dbReference type="PIRSR" id="PIRSR037217-2"/>
    </source>
</evidence>
<accession>A0AAX4H5P6</accession>
<dbReference type="SUPFAM" id="SSF55031">
    <property type="entry name" value="Bacterial exopeptidase dimerisation domain"/>
    <property type="match status" value="1"/>
</dbReference>
<sequence>MRGLPIDKPTNPSKRKLGTIAIAIAAIGSMALIMDLLLTGYLKMYFTNDKPEGVCPIWDIQRPKSFIENNGSVVREILFDEKFRNGSAAKLSGMVQIDTQMRDNPPTVEDDPEYWSRFKKLHLYLETTFPEVYETADVVKINTYGLVFTWKGSDEKLKPLMLAAHQDVVPVQKDTLSDWTYPPFEGHYDGEYVWGRGSSDCKNVLSAIFEALALLKKNKFKPTRTIVLAFGMDEEVSGRLGAGHIAPYLEKTFGKNSMYAIVDEGAGMSIEPSTQRIFALPGTREKGYLDISTELITPGGHSSIPPEHTSIGIMAELEKLIEGDPYKAVFTPENPTFEFLQCLAVHGGDKLSWRLRKSILRSGYDKIANSYVIKYLTSNRVTKYLVQTSQAMDIIRGGEKNNALPESVQLLTNHRVAIESTIQEVTDRFVSRVHAVAKKFDLGLKVNGETVLESTSNGHFSVKDAGHSLEVAPKTPIGDKVWKELAGATRHVYEDAVFTNLTEPIIVAPAIMTGNTDTRYYWNLTHNIFRYTPVLAGFTDSRIHSVDERMGIDNHLRLIAFFYEYVQIVDEA</sequence>
<name>A0AAX4H5P6_9ASCO</name>
<dbReference type="PROSITE" id="PS00759">
    <property type="entry name" value="ARGE_DAPE_CPG2_2"/>
    <property type="match status" value="1"/>
</dbReference>
<keyword evidence="8 16" id="KW-0479">Metal-binding</keyword>
<feature type="active site" evidence="15">
    <location>
        <position position="167"/>
    </location>
</feature>
<evidence type="ECO:0000256" key="3">
    <source>
        <dbReference type="ARBA" id="ARBA00006247"/>
    </source>
</evidence>
<feature type="binding site" evidence="16">
    <location>
        <position position="200"/>
    </location>
    <ligand>
        <name>Zn(2+)</name>
        <dbReference type="ChEBI" id="CHEBI:29105"/>
        <label>1</label>
    </ligand>
</feature>
<keyword evidence="11" id="KW-0832">Ubl conjugation</keyword>
<dbReference type="InterPro" id="IPR001261">
    <property type="entry name" value="ArgE/DapE_CS"/>
</dbReference>
<evidence type="ECO:0000256" key="13">
    <source>
        <dbReference type="ARBA" id="ARBA00023136"/>
    </source>
</evidence>
<evidence type="ECO:0000256" key="8">
    <source>
        <dbReference type="ARBA" id="ARBA00022723"/>
    </source>
</evidence>
<evidence type="ECO:0000256" key="11">
    <source>
        <dbReference type="ARBA" id="ARBA00022843"/>
    </source>
</evidence>
<dbReference type="GO" id="GO:0016020">
    <property type="term" value="C:membrane"/>
    <property type="evidence" value="ECO:0007669"/>
    <property type="project" value="UniProtKB-SubCell"/>
</dbReference>
<dbReference type="Proteomes" id="UP001338582">
    <property type="component" value="Chromosome 1"/>
</dbReference>
<evidence type="ECO:0000256" key="4">
    <source>
        <dbReference type="ARBA" id="ARBA00022499"/>
    </source>
</evidence>
<evidence type="ECO:0000256" key="2">
    <source>
        <dbReference type="ARBA" id="ARBA00004167"/>
    </source>
</evidence>
<dbReference type="InterPro" id="IPR002933">
    <property type="entry name" value="Peptidase_M20"/>
</dbReference>
<evidence type="ECO:0000313" key="18">
    <source>
        <dbReference type="EMBL" id="WPK23836.1"/>
    </source>
</evidence>
<dbReference type="KEGG" id="asau:88172153"/>
<dbReference type="SUPFAM" id="SSF53187">
    <property type="entry name" value="Zn-dependent exopeptidases"/>
    <property type="match status" value="1"/>
</dbReference>
<keyword evidence="5" id="KW-0121">Carboxypeptidase</keyword>
<comment type="cofactor">
    <cofactor evidence="1">
        <name>Zn(2+)</name>
        <dbReference type="ChEBI" id="CHEBI:29105"/>
    </cofactor>
</comment>
<feature type="binding site" evidence="16">
    <location>
        <position position="165"/>
    </location>
    <ligand>
        <name>Zn(2+)</name>
        <dbReference type="ChEBI" id="CHEBI:29105"/>
        <label>2</label>
    </ligand>
</feature>
<gene>
    <name evidence="18" type="ORF">PUMCH_001085</name>
</gene>
<keyword evidence="9" id="KW-0378">Hydrolase</keyword>
<dbReference type="PANTHER" id="PTHR45962:SF1">
    <property type="entry name" value="N-FATTY-ACYL-AMINO ACID SYNTHASE_HYDROLASE PM20D1"/>
    <property type="match status" value="1"/>
</dbReference>
<feature type="transmembrane region" description="Helical" evidence="17">
    <location>
        <begin position="20"/>
        <end position="42"/>
    </location>
</feature>
<dbReference type="RefSeq" id="XP_062876222.1">
    <property type="nucleotide sequence ID" value="XM_063020152.1"/>
</dbReference>
<dbReference type="FunFam" id="3.40.630.10:FF:000098">
    <property type="entry name" value="Gly-Xaa carboxypeptidase"/>
    <property type="match status" value="1"/>
</dbReference>
<proteinExistence type="inferred from homology"/>
<feature type="binding site" evidence="16">
    <location>
        <position position="263"/>
    </location>
    <ligand>
        <name>Zn(2+)</name>
        <dbReference type="ChEBI" id="CHEBI:29105"/>
        <label>2</label>
    </ligand>
</feature>
<keyword evidence="7 17" id="KW-0812">Transmembrane</keyword>
<evidence type="ECO:0000256" key="10">
    <source>
        <dbReference type="ARBA" id="ARBA00022833"/>
    </source>
</evidence>
<keyword evidence="4" id="KW-1017">Isopeptide bond</keyword>
<dbReference type="InterPro" id="IPR017141">
    <property type="entry name" value="Pept_M20_carboxypep"/>
</dbReference>
<feature type="binding site" evidence="16">
    <location>
        <position position="235"/>
    </location>
    <ligand>
        <name>Zn(2+)</name>
        <dbReference type="ChEBI" id="CHEBI:29105"/>
        <label>1</label>
    </ligand>
</feature>
<dbReference type="Gene3D" id="1.10.150.900">
    <property type="match status" value="1"/>
</dbReference>
<keyword evidence="14" id="KW-0325">Glycoprotein</keyword>
<dbReference type="CDD" id="cd05674">
    <property type="entry name" value="M20_yscS"/>
    <property type="match status" value="1"/>
</dbReference>
<dbReference type="GO" id="GO:0000328">
    <property type="term" value="C:fungal-type vacuole lumen"/>
    <property type="evidence" value="ECO:0007669"/>
    <property type="project" value="TreeGrafter"/>
</dbReference>
<dbReference type="GO" id="GO:0004181">
    <property type="term" value="F:metallocarboxypeptidase activity"/>
    <property type="evidence" value="ECO:0007669"/>
    <property type="project" value="InterPro"/>
</dbReference>
<evidence type="ECO:0000256" key="6">
    <source>
        <dbReference type="ARBA" id="ARBA00022670"/>
    </source>
</evidence>
<keyword evidence="12 17" id="KW-1133">Transmembrane helix</keyword>
<protein>
    <recommendedName>
        <fullName evidence="20">Peptidase M20 dimerisation domain-containing protein</fullName>
    </recommendedName>
</protein>
<evidence type="ECO:0000256" key="14">
    <source>
        <dbReference type="ARBA" id="ARBA00023180"/>
    </source>
</evidence>
<keyword evidence="13 17" id="KW-0472">Membrane</keyword>
<dbReference type="InterPro" id="IPR036264">
    <property type="entry name" value="Bact_exopeptidase_dim_dom"/>
</dbReference>
<dbReference type="GO" id="GO:0051603">
    <property type="term" value="P:proteolysis involved in protein catabolic process"/>
    <property type="evidence" value="ECO:0007669"/>
    <property type="project" value="TreeGrafter"/>
</dbReference>
<evidence type="ECO:0000256" key="15">
    <source>
        <dbReference type="PIRSR" id="PIRSR037217-1"/>
    </source>
</evidence>
<dbReference type="Pfam" id="PF01546">
    <property type="entry name" value="Peptidase_M20"/>
    <property type="match status" value="1"/>
</dbReference>